<evidence type="ECO:0000313" key="2">
    <source>
        <dbReference type="Proteomes" id="UP000248714"/>
    </source>
</evidence>
<accession>A0ABX9DZC8</accession>
<sequence length="94" mass="10317">MTALHGRAHLVCEDEVIHPDVFVAQSPHTSPVALFRLTTHAESSVRLALASRRDLPAKAYERLVRDPDPEVAEAAASNPSLPVHVMEELLRTTT</sequence>
<dbReference type="RefSeq" id="WP_233442527.1">
    <property type="nucleotide sequence ID" value="NZ_QLTT01000013.1"/>
</dbReference>
<comment type="caution">
    <text evidence="1">The sequence shown here is derived from an EMBL/GenBank/DDBJ whole genome shotgun (WGS) entry which is preliminary data.</text>
</comment>
<dbReference type="EMBL" id="QLTT01000013">
    <property type="protein sequence ID" value="RAS59919.1"/>
    <property type="molecule type" value="Genomic_DNA"/>
</dbReference>
<keyword evidence="2" id="KW-1185">Reference proteome</keyword>
<organism evidence="1 2">
    <name type="scientific">Lentzea atacamensis</name>
    <dbReference type="NCBI Taxonomy" id="531938"/>
    <lineage>
        <taxon>Bacteria</taxon>
        <taxon>Bacillati</taxon>
        <taxon>Actinomycetota</taxon>
        <taxon>Actinomycetes</taxon>
        <taxon>Pseudonocardiales</taxon>
        <taxon>Pseudonocardiaceae</taxon>
        <taxon>Lentzea</taxon>
    </lineage>
</organism>
<dbReference type="SUPFAM" id="SSF48371">
    <property type="entry name" value="ARM repeat"/>
    <property type="match status" value="1"/>
</dbReference>
<gene>
    <name evidence="1" type="ORF">C8D87_113225</name>
</gene>
<proteinExistence type="predicted"/>
<evidence type="ECO:0000313" key="1">
    <source>
        <dbReference type="EMBL" id="RAS59919.1"/>
    </source>
</evidence>
<reference evidence="1 2" key="1">
    <citation type="submission" date="2018-06" db="EMBL/GenBank/DDBJ databases">
        <title>Genomic Encyclopedia of Type Strains, Phase IV (KMG-IV): sequencing the most valuable type-strain genomes for metagenomic binning, comparative biology and taxonomic classification.</title>
        <authorList>
            <person name="Goeker M."/>
        </authorList>
    </citation>
    <scope>NUCLEOTIDE SEQUENCE [LARGE SCALE GENOMIC DNA]</scope>
    <source>
        <strain evidence="1 2">DSM 45479</strain>
    </source>
</reference>
<dbReference type="InterPro" id="IPR016024">
    <property type="entry name" value="ARM-type_fold"/>
</dbReference>
<dbReference type="InterPro" id="IPR011989">
    <property type="entry name" value="ARM-like"/>
</dbReference>
<dbReference type="Gene3D" id="1.25.10.10">
    <property type="entry name" value="Leucine-rich Repeat Variant"/>
    <property type="match status" value="1"/>
</dbReference>
<evidence type="ECO:0008006" key="3">
    <source>
        <dbReference type="Google" id="ProtNLM"/>
    </source>
</evidence>
<name>A0ABX9DZC8_9PSEU</name>
<protein>
    <recommendedName>
        <fullName evidence="3">Leucine rich repeat variant</fullName>
    </recommendedName>
</protein>
<dbReference type="Proteomes" id="UP000248714">
    <property type="component" value="Unassembled WGS sequence"/>
</dbReference>